<keyword evidence="3" id="KW-1185">Reference proteome</keyword>
<sequence>MPADTPRTYGNWRRPRPPGLGSLGLIGTGVMLGGIVLSLLVSLISVRAAAVTVVLVALLTGAFALRTPDGRNVFNTLGVRMGWSLRRSRGSTVYVSGPLSRRPGGRFAPPGLLAKVAMLETRDPSGRRVGVLHHQGRNLYTLVLGCEAEGISLVDTDQVDRWVGGWGGWLARLAQEPGLRGAAVVVETAPESGVRLAAEVLPRILDEAPPLSRSVLEEVVNANPVTASETKVYVTLTYQPPRARQRPAAVAGQLADRIPGLAAGLVGAGTTAVVPLTPVDIAESVRAAFEPAVASRIAAAHEDGEDTGLEWADAGPAVALETPDHYEHDASYSRSWLLSLAPRGAVYSSVLRELLMPTQDIRRKRIALFYRPLPQATAARLVEADRRAALFKASSNGKKQMNARAQAELTAAEQTAQEEASGAGLVEFSIMATVTVDTELQLNRAESLIKEQQASARIQLRPARRTQASAFTCTLPVGLLPWELTLVPQQIRDAL</sequence>
<proteinExistence type="predicted"/>
<dbReference type="NCBIfam" id="NF042935">
    <property type="entry name" value="SCO6880_fam"/>
    <property type="match status" value="1"/>
</dbReference>
<dbReference type="EMBL" id="JBHSNZ010000026">
    <property type="protein sequence ID" value="MFC5811690.1"/>
    <property type="molecule type" value="Genomic_DNA"/>
</dbReference>
<gene>
    <name evidence="2" type="ORF">ACFQGO_30000</name>
</gene>
<dbReference type="InterPro" id="IPR049978">
    <property type="entry name" value="SCO6880-like"/>
</dbReference>
<keyword evidence="1" id="KW-0472">Membrane</keyword>
<reference evidence="3" key="1">
    <citation type="journal article" date="2019" name="Int. J. Syst. Evol. Microbiol.">
        <title>The Global Catalogue of Microorganisms (GCM) 10K type strain sequencing project: providing services to taxonomists for standard genome sequencing and annotation.</title>
        <authorList>
            <consortium name="The Broad Institute Genomics Platform"/>
            <consortium name="The Broad Institute Genome Sequencing Center for Infectious Disease"/>
            <person name="Wu L."/>
            <person name="Ma J."/>
        </authorList>
    </citation>
    <scope>NUCLEOTIDE SEQUENCE [LARGE SCALE GENOMIC DNA]</scope>
    <source>
        <strain evidence="3">JCM 9918</strain>
    </source>
</reference>
<dbReference type="Proteomes" id="UP001596112">
    <property type="component" value="Unassembled WGS sequence"/>
</dbReference>
<evidence type="ECO:0000256" key="1">
    <source>
        <dbReference type="SAM" id="Phobius"/>
    </source>
</evidence>
<dbReference type="RefSeq" id="WP_272171474.1">
    <property type="nucleotide sequence ID" value="NZ_JAQOSL010000031.1"/>
</dbReference>
<name>A0ABW1BH06_9ACTN</name>
<organism evidence="2 3">
    <name type="scientific">Streptomyces heilongjiangensis</name>
    <dbReference type="NCBI Taxonomy" id="945052"/>
    <lineage>
        <taxon>Bacteria</taxon>
        <taxon>Bacillati</taxon>
        <taxon>Actinomycetota</taxon>
        <taxon>Actinomycetes</taxon>
        <taxon>Kitasatosporales</taxon>
        <taxon>Streptomycetaceae</taxon>
        <taxon>Streptomyces</taxon>
    </lineage>
</organism>
<accession>A0ABW1BH06</accession>
<comment type="caution">
    <text evidence="2">The sequence shown here is derived from an EMBL/GenBank/DDBJ whole genome shotgun (WGS) entry which is preliminary data.</text>
</comment>
<keyword evidence="1" id="KW-1133">Transmembrane helix</keyword>
<protein>
    <submittedName>
        <fullName evidence="2">SCO6880 family protein</fullName>
    </submittedName>
</protein>
<keyword evidence="1" id="KW-0812">Transmembrane</keyword>
<evidence type="ECO:0000313" key="2">
    <source>
        <dbReference type="EMBL" id="MFC5811690.1"/>
    </source>
</evidence>
<feature type="transmembrane region" description="Helical" evidence="1">
    <location>
        <begin position="20"/>
        <end position="41"/>
    </location>
</feature>
<evidence type="ECO:0000313" key="3">
    <source>
        <dbReference type="Proteomes" id="UP001596112"/>
    </source>
</evidence>
<feature type="transmembrane region" description="Helical" evidence="1">
    <location>
        <begin position="48"/>
        <end position="65"/>
    </location>
</feature>